<evidence type="ECO:0000259" key="3">
    <source>
        <dbReference type="Pfam" id="PF06863"/>
    </source>
</evidence>
<name>A0ABY9TZ94_9GAMM</name>
<dbReference type="InterPro" id="IPR037049">
    <property type="entry name" value="DUF1214_C_sf"/>
</dbReference>
<sequence length="474" mass="53440">MNKLALITMTLCMSAVSMMPATSMALEYSELTTNEKMVHRRAVETAVWAMPLLNYKTMRDAHLEGAGLDYNDVGYYSKIQTWRTQVTTPNNTTPYIFISWQLNQGPVVIEIPASSKDVKVFGTLMDSWQRPLDDVGVLGRDGGRGAKYLMVPPNYQGKIPTGYIMLEQATNIGYTALRPIIADASAESLKEAEAWTKQINVYPLAQAANPRKTKHIDLHEKFIDGIVEFNAEMFENIHSIIQEEVVEEKDLAIMGQLKGIGIEKGEKYQVNARKLEIFQDAAEQAQEYLKDQLFNVNTSKFYGDQRQWRNLAPKAGLQTIFSWLYPNHLALDARASTYYSAFTSVKNFGAATYYLMDSYDSNGQALDGGKNYQMTIPADVPVKHFWSVLAHDADTAGWFKHQPKAGVASSDKGLVENEDGTVDIYFGPQAPKGKEANWVPTTAEKNYFLLFRFYGPTKEVFIKNWKLNDLVMMD</sequence>
<dbReference type="Gene3D" id="2.60.40.1610">
    <property type="entry name" value="Domain of unknown function DUF1254"/>
    <property type="match status" value="1"/>
</dbReference>
<gene>
    <name evidence="4" type="ORF">RGQ13_09635</name>
</gene>
<keyword evidence="1" id="KW-0732">Signal</keyword>
<evidence type="ECO:0000313" key="5">
    <source>
        <dbReference type="Proteomes" id="UP001258994"/>
    </source>
</evidence>
<dbReference type="Pfam" id="PF06742">
    <property type="entry name" value="DUF1214"/>
    <property type="match status" value="1"/>
</dbReference>
<evidence type="ECO:0000256" key="1">
    <source>
        <dbReference type="SAM" id="SignalP"/>
    </source>
</evidence>
<dbReference type="SUPFAM" id="SSF160935">
    <property type="entry name" value="VPA0735-like"/>
    <property type="match status" value="1"/>
</dbReference>
<dbReference type="Proteomes" id="UP001258994">
    <property type="component" value="Chromosome"/>
</dbReference>
<dbReference type="Pfam" id="PF06863">
    <property type="entry name" value="DUF1254"/>
    <property type="match status" value="1"/>
</dbReference>
<proteinExistence type="predicted"/>
<dbReference type="RefSeq" id="WP_348393341.1">
    <property type="nucleotide sequence ID" value="NZ_CP134145.1"/>
</dbReference>
<dbReference type="EMBL" id="CP134145">
    <property type="protein sequence ID" value="WNC74234.1"/>
    <property type="molecule type" value="Genomic_DNA"/>
</dbReference>
<evidence type="ECO:0000313" key="4">
    <source>
        <dbReference type="EMBL" id="WNC74234.1"/>
    </source>
</evidence>
<organism evidence="4 5">
    <name type="scientific">Thalassotalea psychrophila</name>
    <dbReference type="NCBI Taxonomy" id="3065647"/>
    <lineage>
        <taxon>Bacteria</taxon>
        <taxon>Pseudomonadati</taxon>
        <taxon>Pseudomonadota</taxon>
        <taxon>Gammaproteobacteria</taxon>
        <taxon>Alteromonadales</taxon>
        <taxon>Colwelliaceae</taxon>
        <taxon>Thalassotalea</taxon>
    </lineage>
</organism>
<dbReference type="Gene3D" id="2.60.120.600">
    <property type="entry name" value="Domain of unknown function DUF1214, C-terminal domain"/>
    <property type="match status" value="1"/>
</dbReference>
<accession>A0ABY9TZ94</accession>
<evidence type="ECO:0000259" key="2">
    <source>
        <dbReference type="Pfam" id="PF06742"/>
    </source>
</evidence>
<dbReference type="InterPro" id="IPR010679">
    <property type="entry name" value="DUF1254"/>
</dbReference>
<dbReference type="PANTHER" id="PTHR36509">
    <property type="entry name" value="BLL3101 PROTEIN"/>
    <property type="match status" value="1"/>
</dbReference>
<protein>
    <submittedName>
        <fullName evidence="4">DUF1214 domain-containing protein</fullName>
    </submittedName>
</protein>
<reference evidence="5" key="1">
    <citation type="submission" date="2023-09" db="EMBL/GenBank/DDBJ databases">
        <authorList>
            <person name="Li S."/>
            <person name="Li X."/>
            <person name="Zhang C."/>
            <person name="Zhao Z."/>
        </authorList>
    </citation>
    <scope>NUCLEOTIDE SEQUENCE [LARGE SCALE GENOMIC DNA]</scope>
    <source>
        <strain evidence="5">SQ149</strain>
    </source>
</reference>
<feature type="chain" id="PRO_5046802161" evidence="1">
    <location>
        <begin position="26"/>
        <end position="474"/>
    </location>
</feature>
<dbReference type="InterPro" id="IPR037050">
    <property type="entry name" value="DUF1254_sf"/>
</dbReference>
<feature type="signal peptide" evidence="1">
    <location>
        <begin position="1"/>
        <end position="25"/>
    </location>
</feature>
<dbReference type="InterPro" id="IPR010621">
    <property type="entry name" value="DUF1214"/>
</dbReference>
<feature type="domain" description="DUF1214" evidence="2">
    <location>
        <begin position="353"/>
        <end position="458"/>
    </location>
</feature>
<keyword evidence="5" id="KW-1185">Reference proteome</keyword>
<dbReference type="PANTHER" id="PTHR36509:SF3">
    <property type="entry name" value="SIGNAL PEPTIDE PROTEIN"/>
    <property type="match status" value="1"/>
</dbReference>
<feature type="domain" description="DUF1254" evidence="3">
    <location>
        <begin position="77"/>
        <end position="203"/>
    </location>
</feature>
<dbReference type="Gene3D" id="1.10.3360.10">
    <property type="entry name" value="VPA0735-like domain"/>
    <property type="match status" value="1"/>
</dbReference>